<protein>
    <recommendedName>
        <fullName evidence="4">Secreted protein with PEP-CTERM sorting signal</fullName>
    </recommendedName>
</protein>
<organism evidence="2 3">
    <name type="scientific">Aurantiacibacter gilvus</name>
    <dbReference type="NCBI Taxonomy" id="3139141"/>
    <lineage>
        <taxon>Bacteria</taxon>
        <taxon>Pseudomonadati</taxon>
        <taxon>Pseudomonadota</taxon>
        <taxon>Alphaproteobacteria</taxon>
        <taxon>Sphingomonadales</taxon>
        <taxon>Erythrobacteraceae</taxon>
        <taxon>Aurantiacibacter</taxon>
    </lineage>
</organism>
<keyword evidence="3" id="KW-1185">Reference proteome</keyword>
<keyword evidence="1" id="KW-0812">Transmembrane</keyword>
<keyword evidence="1" id="KW-0472">Membrane</keyword>
<dbReference type="RefSeq" id="WP_341672890.1">
    <property type="nucleotide sequence ID" value="NZ_JBBYHV010000001.1"/>
</dbReference>
<evidence type="ECO:0000313" key="2">
    <source>
        <dbReference type="EMBL" id="MEL1250369.1"/>
    </source>
</evidence>
<evidence type="ECO:0000256" key="1">
    <source>
        <dbReference type="SAM" id="Phobius"/>
    </source>
</evidence>
<dbReference type="EMBL" id="JBBYHV010000001">
    <property type="protein sequence ID" value="MEL1250369.1"/>
    <property type="molecule type" value="Genomic_DNA"/>
</dbReference>
<reference evidence="2 3" key="1">
    <citation type="submission" date="2024-04" db="EMBL/GenBank/DDBJ databases">
        <title>Aurantiacibacter sp. DGU6 16S ribosomal RNA gene Genome sequencing and assembly.</title>
        <authorList>
            <person name="Park S."/>
        </authorList>
    </citation>
    <scope>NUCLEOTIDE SEQUENCE [LARGE SCALE GENOMIC DNA]</scope>
    <source>
        <strain evidence="2 3">DGU6</strain>
    </source>
</reference>
<evidence type="ECO:0000313" key="3">
    <source>
        <dbReference type="Proteomes" id="UP001497045"/>
    </source>
</evidence>
<accession>A0ABU9ID76</accession>
<name>A0ABU9ID76_9SPHN</name>
<dbReference type="Proteomes" id="UP001497045">
    <property type="component" value="Unassembled WGS sequence"/>
</dbReference>
<gene>
    <name evidence="2" type="ORF">AAEO60_06765</name>
</gene>
<proteinExistence type="predicted"/>
<sequence length="76" mass="8165">MTDPRRNDDNIDRFILKDAMNEAKDMGRKGMQHPSTAPVLTGAAIGAVAGAVLPVISWPVGLLAGAGYMLYKRVRP</sequence>
<comment type="caution">
    <text evidence="2">The sequence shown here is derived from an EMBL/GenBank/DDBJ whole genome shotgun (WGS) entry which is preliminary data.</text>
</comment>
<keyword evidence="1" id="KW-1133">Transmembrane helix</keyword>
<evidence type="ECO:0008006" key="4">
    <source>
        <dbReference type="Google" id="ProtNLM"/>
    </source>
</evidence>
<feature type="transmembrane region" description="Helical" evidence="1">
    <location>
        <begin position="43"/>
        <end position="71"/>
    </location>
</feature>